<comment type="function">
    <text evidence="4">Has a role in nuclear-cytoplasmic transport of proteins and mRNAs.</text>
</comment>
<dbReference type="FunFam" id="3.10.450.50:FF:000005">
    <property type="entry name" value="Nuclear transport factor 2"/>
    <property type="match status" value="1"/>
</dbReference>
<dbReference type="SUPFAM" id="SSF54427">
    <property type="entry name" value="NTF2-like"/>
    <property type="match status" value="1"/>
</dbReference>
<organism evidence="6 7">
    <name type="scientific">Verruconis gallopava</name>
    <dbReference type="NCBI Taxonomy" id="253628"/>
    <lineage>
        <taxon>Eukaryota</taxon>
        <taxon>Fungi</taxon>
        <taxon>Dikarya</taxon>
        <taxon>Ascomycota</taxon>
        <taxon>Pezizomycotina</taxon>
        <taxon>Dothideomycetes</taxon>
        <taxon>Pleosporomycetidae</taxon>
        <taxon>Venturiales</taxon>
        <taxon>Sympoventuriaceae</taxon>
        <taxon>Verruconis</taxon>
    </lineage>
</organism>
<dbReference type="Pfam" id="PF02136">
    <property type="entry name" value="NTF2"/>
    <property type="match status" value="1"/>
</dbReference>
<dbReference type="Proteomes" id="UP000053259">
    <property type="component" value="Unassembled WGS sequence"/>
</dbReference>
<comment type="function">
    <text evidence="3">Facilitates protein transport into the nucleus. Could be part of a multicomponent system of cytosolic factors that assemble at the pore complex during nuclear import.</text>
</comment>
<dbReference type="GO" id="GO:0006606">
    <property type="term" value="P:protein import into nucleus"/>
    <property type="evidence" value="ECO:0007669"/>
    <property type="project" value="UniProtKB-ARBA"/>
</dbReference>
<evidence type="ECO:0000256" key="3">
    <source>
        <dbReference type="ARBA" id="ARBA00053082"/>
    </source>
</evidence>
<dbReference type="GO" id="GO:0005635">
    <property type="term" value="C:nuclear envelope"/>
    <property type="evidence" value="ECO:0007669"/>
    <property type="project" value="UniProtKB-ARBA"/>
</dbReference>
<dbReference type="PANTHER" id="PTHR12612">
    <property type="entry name" value="NUCLEAR TRANSPORT FACTOR 2"/>
    <property type="match status" value="1"/>
</dbReference>
<dbReference type="HOGENOM" id="CLU_131642_0_0_1"/>
<accession>A0A0D2ANK4</accession>
<dbReference type="Gene3D" id="3.10.450.50">
    <property type="match status" value="1"/>
</dbReference>
<dbReference type="STRING" id="253628.A0A0D2ANK4"/>
<evidence type="ECO:0000313" key="6">
    <source>
        <dbReference type="EMBL" id="KIW08308.1"/>
    </source>
</evidence>
<evidence type="ECO:0000256" key="1">
    <source>
        <dbReference type="ARBA" id="ARBA00022490"/>
    </source>
</evidence>
<gene>
    <name evidence="6" type="ORF">PV09_01227</name>
</gene>
<dbReference type="GO" id="GO:0051028">
    <property type="term" value="P:mRNA transport"/>
    <property type="evidence" value="ECO:0007669"/>
    <property type="project" value="UniProtKB-UniRule"/>
</dbReference>
<dbReference type="FunCoup" id="A0A0D2ANK4">
    <property type="interactions" value="1171"/>
</dbReference>
<evidence type="ECO:0000259" key="5">
    <source>
        <dbReference type="PROSITE" id="PS50177"/>
    </source>
</evidence>
<keyword evidence="1 4" id="KW-0963">Cytoplasm</keyword>
<dbReference type="RefSeq" id="XP_016218177.1">
    <property type="nucleotide sequence ID" value="XM_016354082.1"/>
</dbReference>
<protein>
    <recommendedName>
        <fullName evidence="2 4">Nuclear transport factor 2</fullName>
        <shortName evidence="4">NTF-2</shortName>
    </recommendedName>
</protein>
<dbReference type="InterPro" id="IPR018222">
    <property type="entry name" value="Nuclear_transport_factor_2_euk"/>
</dbReference>
<evidence type="ECO:0000256" key="4">
    <source>
        <dbReference type="RuleBase" id="RU369002"/>
    </source>
</evidence>
<keyword evidence="7" id="KW-1185">Reference proteome</keyword>
<dbReference type="EMBL" id="KN847531">
    <property type="protein sequence ID" value="KIW08308.1"/>
    <property type="molecule type" value="Genomic_DNA"/>
</dbReference>
<keyword evidence="4" id="KW-0653">Protein transport</keyword>
<dbReference type="InParanoid" id="A0A0D2ANK4"/>
<comment type="subcellular location">
    <subcellularLocation>
        <location evidence="4">Cytoplasm</location>
    </subcellularLocation>
    <subcellularLocation>
        <location evidence="4">Nucleus</location>
    </subcellularLocation>
</comment>
<proteinExistence type="predicted"/>
<keyword evidence="4" id="KW-0813">Transport</keyword>
<dbReference type="InterPro" id="IPR045875">
    <property type="entry name" value="NTF2"/>
</dbReference>
<evidence type="ECO:0000313" key="7">
    <source>
        <dbReference type="Proteomes" id="UP000053259"/>
    </source>
</evidence>
<dbReference type="InterPro" id="IPR032710">
    <property type="entry name" value="NTF2-like_dom_sf"/>
</dbReference>
<dbReference type="GeneID" id="27309200"/>
<dbReference type="PROSITE" id="PS50177">
    <property type="entry name" value="NTF2_DOMAIN"/>
    <property type="match status" value="1"/>
</dbReference>
<dbReference type="AlphaFoldDB" id="A0A0D2ANK4"/>
<dbReference type="GO" id="GO:0005737">
    <property type="term" value="C:cytoplasm"/>
    <property type="evidence" value="ECO:0007669"/>
    <property type="project" value="UniProtKB-SubCell"/>
</dbReference>
<dbReference type="InterPro" id="IPR002075">
    <property type="entry name" value="NTF2_dom"/>
</dbReference>
<keyword evidence="4" id="KW-0539">Nucleus</keyword>
<sequence length="124" mass="13948">MAANFAEVAQQFVQFYYQTFDENRSNLAGLYKDHSMMTFENSPHQGVAAIIEKLTSLSFTKVKHQITTQDAQPSGEHGGIIVMITGALLVDEEQRPMNFSQVFQLMPADGSFYVLNDIFRLVHG</sequence>
<dbReference type="CDD" id="cd00780">
    <property type="entry name" value="NTF2"/>
    <property type="match status" value="1"/>
</dbReference>
<reference evidence="6 7" key="1">
    <citation type="submission" date="2015-01" db="EMBL/GenBank/DDBJ databases">
        <title>The Genome Sequence of Ochroconis gallopava CBS43764.</title>
        <authorList>
            <consortium name="The Broad Institute Genomics Platform"/>
            <person name="Cuomo C."/>
            <person name="de Hoog S."/>
            <person name="Gorbushina A."/>
            <person name="Stielow B."/>
            <person name="Teixiera M."/>
            <person name="Abouelleil A."/>
            <person name="Chapman S.B."/>
            <person name="Priest M."/>
            <person name="Young S.K."/>
            <person name="Wortman J."/>
            <person name="Nusbaum C."/>
            <person name="Birren B."/>
        </authorList>
    </citation>
    <scope>NUCLEOTIDE SEQUENCE [LARGE SCALE GENOMIC DNA]</scope>
    <source>
        <strain evidence="6 7">CBS 43764</strain>
    </source>
</reference>
<name>A0A0D2ANK4_9PEZI</name>
<evidence type="ECO:0000256" key="2">
    <source>
        <dbReference type="ARBA" id="ARBA00026247"/>
    </source>
</evidence>
<dbReference type="OrthoDB" id="6507044at2759"/>
<feature type="domain" description="NTF2" evidence="5">
    <location>
        <begin position="8"/>
        <end position="121"/>
    </location>
</feature>
<dbReference type="VEuPathDB" id="FungiDB:PV09_01227"/>